<evidence type="ECO:0000256" key="7">
    <source>
        <dbReference type="ARBA" id="ARBA00041344"/>
    </source>
</evidence>
<dbReference type="InterPro" id="IPR055299">
    <property type="entry name" value="TIMMDC1"/>
</dbReference>
<dbReference type="PANTHER" id="PTHR13002">
    <property type="entry name" value="C3ORF1 PROTEIN-RELATED"/>
    <property type="match status" value="1"/>
</dbReference>
<sequence length="251" mass="27584">MPVPENEGTIKKILKIFTLDSETGLRHPKALLVDQSILAGCLAGFFIGGRIGGRVGAVEHIENTKLEVYQSVTHAHRQYHGRVILGFVKNGCKFGWRAGLFSGFYSFVMVVLSEITNTNDNVNLIGAAAVTGVVYNCFSGWRKMIVGAILGTGMSLPFAGLIEAVRFITPEDKKADINVFKILNYQPVVNDKPTLPSLDVGNVINDLQISLADLNEINLPKEVEKCKIEMNQQVEENEHGVIQDTNLVMNK</sequence>
<comment type="similarity">
    <text evidence="2">Belongs to the Tim17/Tim22/Tim23 family.</text>
</comment>
<dbReference type="Proteomes" id="UP001652625">
    <property type="component" value="Chromosome 13"/>
</dbReference>
<keyword evidence="8" id="KW-1185">Reference proteome</keyword>
<keyword evidence="3" id="KW-0812">Transmembrane</keyword>
<protein>
    <recommendedName>
        <fullName evidence="6">Complex I assembly factor TIMMDC1, mitochondrial</fullName>
    </recommendedName>
    <alternativeName>
        <fullName evidence="7">Translocase of inner mitochondrial membrane domain-containing protein 1</fullName>
    </alternativeName>
</protein>
<evidence type="ECO:0000313" key="8">
    <source>
        <dbReference type="Proteomes" id="UP001652625"/>
    </source>
</evidence>
<keyword evidence="5" id="KW-0472">Membrane</keyword>
<evidence type="ECO:0000256" key="4">
    <source>
        <dbReference type="ARBA" id="ARBA00022989"/>
    </source>
</evidence>
<evidence type="ECO:0000256" key="5">
    <source>
        <dbReference type="ARBA" id="ARBA00023136"/>
    </source>
</evidence>
<reference evidence="9" key="1">
    <citation type="submission" date="2025-08" db="UniProtKB">
        <authorList>
            <consortium name="RefSeq"/>
        </authorList>
    </citation>
    <scope>IDENTIFICATION</scope>
</reference>
<proteinExistence type="inferred from homology"/>
<evidence type="ECO:0000256" key="6">
    <source>
        <dbReference type="ARBA" id="ARBA00040778"/>
    </source>
</evidence>
<dbReference type="RefSeq" id="XP_065671589.1">
    <property type="nucleotide sequence ID" value="XM_065815517.1"/>
</dbReference>
<evidence type="ECO:0000256" key="2">
    <source>
        <dbReference type="ARBA" id="ARBA00008444"/>
    </source>
</evidence>
<dbReference type="GeneID" id="100201008"/>
<name>A0ABM4DB56_HYDVU</name>
<dbReference type="Pfam" id="PF02466">
    <property type="entry name" value="Tim17"/>
    <property type="match status" value="1"/>
</dbReference>
<evidence type="ECO:0000256" key="1">
    <source>
        <dbReference type="ARBA" id="ARBA00004141"/>
    </source>
</evidence>
<dbReference type="PANTHER" id="PTHR13002:SF1">
    <property type="entry name" value="COMPLEX I ASSEMBLY FACTOR TIMMDC1, MITOCHONDRIAL"/>
    <property type="match status" value="1"/>
</dbReference>
<comment type="subcellular location">
    <subcellularLocation>
        <location evidence="1">Membrane</location>
        <topology evidence="1">Multi-pass membrane protein</topology>
    </subcellularLocation>
</comment>
<evidence type="ECO:0000313" key="9">
    <source>
        <dbReference type="RefSeq" id="XP_065671589.1"/>
    </source>
</evidence>
<gene>
    <name evidence="9" type="primary">LOC100201008</name>
</gene>
<keyword evidence="4" id="KW-1133">Transmembrane helix</keyword>
<organism evidence="8 9">
    <name type="scientific">Hydra vulgaris</name>
    <name type="common">Hydra</name>
    <name type="synonym">Hydra attenuata</name>
    <dbReference type="NCBI Taxonomy" id="6087"/>
    <lineage>
        <taxon>Eukaryota</taxon>
        <taxon>Metazoa</taxon>
        <taxon>Cnidaria</taxon>
        <taxon>Hydrozoa</taxon>
        <taxon>Hydroidolina</taxon>
        <taxon>Anthoathecata</taxon>
        <taxon>Aplanulata</taxon>
        <taxon>Hydridae</taxon>
        <taxon>Hydra</taxon>
    </lineage>
</organism>
<accession>A0ABM4DB56</accession>
<evidence type="ECO:0000256" key="3">
    <source>
        <dbReference type="ARBA" id="ARBA00022692"/>
    </source>
</evidence>